<accession>A0A2K2D797</accession>
<keyword evidence="3" id="KW-1185">Reference proteome</keyword>
<dbReference type="EMBL" id="CM000881">
    <property type="protein sequence ID" value="PNT70151.1"/>
    <property type="molecule type" value="Genomic_DNA"/>
</dbReference>
<gene>
    <name evidence="1" type="ORF">BRADI_2g06821v3</name>
</gene>
<evidence type="ECO:0000313" key="3">
    <source>
        <dbReference type="Proteomes" id="UP000008810"/>
    </source>
</evidence>
<dbReference type="AlphaFoldDB" id="A0A2K2D797"/>
<dbReference type="EnsemblPlants" id="PNT70151">
    <property type="protein sequence ID" value="PNT70151"/>
    <property type="gene ID" value="BRADI_2g06821v3"/>
</dbReference>
<proteinExistence type="predicted"/>
<evidence type="ECO:0000313" key="2">
    <source>
        <dbReference type="EnsemblPlants" id="PNT70151"/>
    </source>
</evidence>
<dbReference type="InParanoid" id="A0A2K2D797"/>
<dbReference type="Gramene" id="PNT70151">
    <property type="protein sequence ID" value="PNT70151"/>
    <property type="gene ID" value="BRADI_2g06821v3"/>
</dbReference>
<sequence length="69" mass="8023">MAKTIVYRCIRYDLLAGQSGDPNSLNKQLTVTEYFFVKFEAIQFVFLYLSASVILNQRSVRYSVEYRAS</sequence>
<dbReference type="Proteomes" id="UP000008810">
    <property type="component" value="Chromosome 2"/>
</dbReference>
<protein>
    <submittedName>
        <fullName evidence="1 2">Uncharacterized protein</fullName>
    </submittedName>
</protein>
<reference evidence="1" key="2">
    <citation type="submission" date="2017-06" db="EMBL/GenBank/DDBJ databases">
        <title>WGS assembly of Brachypodium distachyon.</title>
        <authorList>
            <consortium name="The International Brachypodium Initiative"/>
            <person name="Lucas S."/>
            <person name="Harmon-Smith M."/>
            <person name="Lail K."/>
            <person name="Tice H."/>
            <person name="Grimwood J."/>
            <person name="Bruce D."/>
            <person name="Barry K."/>
            <person name="Shu S."/>
            <person name="Lindquist E."/>
            <person name="Wang M."/>
            <person name="Pitluck S."/>
            <person name="Vogel J.P."/>
            <person name="Garvin D.F."/>
            <person name="Mockler T.C."/>
            <person name="Schmutz J."/>
            <person name="Rokhsar D."/>
            <person name="Bevan M.W."/>
        </authorList>
    </citation>
    <scope>NUCLEOTIDE SEQUENCE</scope>
    <source>
        <strain evidence="1">Bd21</strain>
    </source>
</reference>
<name>A0A2K2D797_BRADI</name>
<reference evidence="2" key="3">
    <citation type="submission" date="2018-08" db="UniProtKB">
        <authorList>
            <consortium name="EnsemblPlants"/>
        </authorList>
    </citation>
    <scope>IDENTIFICATION</scope>
    <source>
        <strain evidence="2">cv. Bd21</strain>
    </source>
</reference>
<evidence type="ECO:0000313" key="1">
    <source>
        <dbReference type="EMBL" id="PNT70151.1"/>
    </source>
</evidence>
<organism evidence="1">
    <name type="scientific">Brachypodium distachyon</name>
    <name type="common">Purple false brome</name>
    <name type="synonym">Trachynia distachya</name>
    <dbReference type="NCBI Taxonomy" id="15368"/>
    <lineage>
        <taxon>Eukaryota</taxon>
        <taxon>Viridiplantae</taxon>
        <taxon>Streptophyta</taxon>
        <taxon>Embryophyta</taxon>
        <taxon>Tracheophyta</taxon>
        <taxon>Spermatophyta</taxon>
        <taxon>Magnoliopsida</taxon>
        <taxon>Liliopsida</taxon>
        <taxon>Poales</taxon>
        <taxon>Poaceae</taxon>
        <taxon>BOP clade</taxon>
        <taxon>Pooideae</taxon>
        <taxon>Stipodae</taxon>
        <taxon>Brachypodieae</taxon>
        <taxon>Brachypodium</taxon>
    </lineage>
</organism>
<reference evidence="1 2" key="1">
    <citation type="journal article" date="2010" name="Nature">
        <title>Genome sequencing and analysis of the model grass Brachypodium distachyon.</title>
        <authorList>
            <consortium name="International Brachypodium Initiative"/>
        </authorList>
    </citation>
    <scope>NUCLEOTIDE SEQUENCE [LARGE SCALE GENOMIC DNA]</scope>
    <source>
        <strain evidence="1 2">Bd21</strain>
    </source>
</reference>